<dbReference type="EMBL" id="KV453850">
    <property type="protein sequence ID" value="ODV86461.1"/>
    <property type="molecule type" value="Genomic_DNA"/>
</dbReference>
<evidence type="ECO:0000256" key="4">
    <source>
        <dbReference type="ARBA" id="ARBA00022833"/>
    </source>
</evidence>
<evidence type="ECO:0000256" key="1">
    <source>
        <dbReference type="ARBA" id="ARBA00004123"/>
    </source>
</evidence>
<dbReference type="GO" id="GO:0006397">
    <property type="term" value="P:mRNA processing"/>
    <property type="evidence" value="ECO:0007669"/>
    <property type="project" value="InterPro"/>
</dbReference>
<dbReference type="SMART" id="SM01180">
    <property type="entry name" value="DWNN"/>
    <property type="match status" value="1"/>
</dbReference>
<proteinExistence type="predicted"/>
<dbReference type="Gene3D" id="3.10.20.90">
    <property type="entry name" value="Phosphatidylinositol 3-kinase Catalytic Subunit, Chain A, domain 1"/>
    <property type="match status" value="1"/>
</dbReference>
<keyword evidence="5" id="KW-0539">Nucleus</keyword>
<dbReference type="OrthoDB" id="106784at2759"/>
<accession>A0A1E4T400</accession>
<keyword evidence="2" id="KW-0479">Metal-binding</keyword>
<dbReference type="Pfam" id="PF08783">
    <property type="entry name" value="DWNN"/>
    <property type="match status" value="1"/>
</dbReference>
<feature type="region of interest" description="Disordered" evidence="6">
    <location>
        <begin position="343"/>
        <end position="417"/>
    </location>
</feature>
<protein>
    <recommendedName>
        <fullName evidence="7">DWNN domain-containing protein</fullName>
    </recommendedName>
</protein>
<dbReference type="InterPro" id="IPR013083">
    <property type="entry name" value="Znf_RING/FYVE/PHD"/>
</dbReference>
<evidence type="ECO:0000313" key="9">
    <source>
        <dbReference type="Proteomes" id="UP000094801"/>
    </source>
</evidence>
<keyword evidence="4" id="KW-0862">Zinc</keyword>
<sequence length="417" mass="47607">MAVIYYRFKSQREDQMSTIKFDGTGLTVFELKKEVIQANRLTNSLDTDIFLYHAEDLDKEYDDDNEVIQRSSTVIARRTAAPRKGRGNTQRYIAGKPRVAKNFTESTMSQSAPIISGNARITTGKESEDDMIKQMFNQQDDQWSQQQAVLATAQRIDSSRQSNKLDENIPEYYICYKCGEKGKHHIKNCPKNNDPNWEGIRVKKTTGIPKSHLKTIDNPTDITADSNMNYMINEEGKYVVAVADTKAWAHYQEIQKSKQQGHESDNLKVDDPILQDPQTGKIWKDPVKTKCCEKLYSRTYIEDALLESDFKCPNCGQEDVYLDSLEPDIELQQKVEKYISEHKRKLSPTTEEDQPAKKQKPNGLPPTPVSQQQQQQQQIPVMPPMMPFMPFGAPMQMGMPMMNNLGPNNNQNGGQPK</sequence>
<feature type="compositionally biased region" description="Low complexity" evidence="6">
    <location>
        <begin position="371"/>
        <end position="380"/>
    </location>
</feature>
<dbReference type="PROSITE" id="PS51282">
    <property type="entry name" value="DWNN"/>
    <property type="match status" value="1"/>
</dbReference>
<dbReference type="Proteomes" id="UP000094801">
    <property type="component" value="Unassembled WGS sequence"/>
</dbReference>
<dbReference type="Pfam" id="PF04564">
    <property type="entry name" value="U-box"/>
    <property type="match status" value="1"/>
</dbReference>
<evidence type="ECO:0000256" key="3">
    <source>
        <dbReference type="ARBA" id="ARBA00022771"/>
    </source>
</evidence>
<evidence type="ECO:0000259" key="7">
    <source>
        <dbReference type="PROSITE" id="PS51282"/>
    </source>
</evidence>
<organism evidence="8 9">
    <name type="scientific">[Candida] arabinofermentans NRRL YB-2248</name>
    <dbReference type="NCBI Taxonomy" id="983967"/>
    <lineage>
        <taxon>Eukaryota</taxon>
        <taxon>Fungi</taxon>
        <taxon>Dikarya</taxon>
        <taxon>Ascomycota</taxon>
        <taxon>Saccharomycotina</taxon>
        <taxon>Pichiomycetes</taxon>
        <taxon>Pichiales</taxon>
        <taxon>Pichiaceae</taxon>
        <taxon>Ogataea</taxon>
        <taxon>Ogataea/Candida clade</taxon>
    </lineage>
</organism>
<dbReference type="Gene3D" id="3.30.40.10">
    <property type="entry name" value="Zinc/RING finger domain, C3HC4 (zinc finger)"/>
    <property type="match status" value="1"/>
</dbReference>
<gene>
    <name evidence="8" type="ORF">CANARDRAFT_27667</name>
</gene>
<feature type="domain" description="DWNN" evidence="7">
    <location>
        <begin position="4"/>
        <end position="80"/>
    </location>
</feature>
<keyword evidence="3" id="KW-0863">Zinc-finger</keyword>
<evidence type="ECO:0000256" key="5">
    <source>
        <dbReference type="ARBA" id="ARBA00023242"/>
    </source>
</evidence>
<reference evidence="9" key="1">
    <citation type="submission" date="2016-04" db="EMBL/GenBank/DDBJ databases">
        <title>Comparative genomics of biotechnologically important yeasts.</title>
        <authorList>
            <consortium name="DOE Joint Genome Institute"/>
            <person name="Riley R."/>
            <person name="Haridas S."/>
            <person name="Wolfe K.H."/>
            <person name="Lopes M.R."/>
            <person name="Hittinger C.T."/>
            <person name="Goker M."/>
            <person name="Salamov A."/>
            <person name="Wisecaver J."/>
            <person name="Long T.M."/>
            <person name="Aerts A.L."/>
            <person name="Barry K."/>
            <person name="Choi C."/>
            <person name="Clum A."/>
            <person name="Coughlan A.Y."/>
            <person name="Deshpande S."/>
            <person name="Douglass A.P."/>
            <person name="Hanson S.J."/>
            <person name="Klenk H.-P."/>
            <person name="Labutti K."/>
            <person name="Lapidus A."/>
            <person name="Lindquist E."/>
            <person name="Lipzen A."/>
            <person name="Meier-Kolthoff J.P."/>
            <person name="Ohm R.A."/>
            <person name="Otillar R.P."/>
            <person name="Pangilinan J."/>
            <person name="Peng Y."/>
            <person name="Rokas A."/>
            <person name="Rosa C.A."/>
            <person name="Scheuner C."/>
            <person name="Sibirny A.A."/>
            <person name="Slot J.C."/>
            <person name="Stielow J.B."/>
            <person name="Sun H."/>
            <person name="Kurtzman C.P."/>
            <person name="Blackwell M."/>
            <person name="Grigoriev I.V."/>
            <person name="Jeffries T.W."/>
        </authorList>
    </citation>
    <scope>NUCLEOTIDE SEQUENCE [LARGE SCALE GENOMIC DNA]</scope>
    <source>
        <strain evidence="9">NRRL YB-2248</strain>
    </source>
</reference>
<dbReference type="SUPFAM" id="SSF57850">
    <property type="entry name" value="RING/U-box"/>
    <property type="match status" value="1"/>
</dbReference>
<dbReference type="PANTHER" id="PTHR15439">
    <property type="entry name" value="RETINOBLASTOMA-BINDING PROTEIN 6"/>
    <property type="match status" value="1"/>
</dbReference>
<evidence type="ECO:0000256" key="2">
    <source>
        <dbReference type="ARBA" id="ARBA00022723"/>
    </source>
</evidence>
<dbReference type="Gene3D" id="4.10.60.10">
    <property type="entry name" value="Zinc finger, CCHC-type"/>
    <property type="match status" value="1"/>
</dbReference>
<dbReference type="AlphaFoldDB" id="A0A1E4T400"/>
<dbReference type="CDD" id="cd16620">
    <property type="entry name" value="vRING-HC-C4C4_RBBP6"/>
    <property type="match status" value="1"/>
</dbReference>
<keyword evidence="9" id="KW-1185">Reference proteome</keyword>
<feature type="compositionally biased region" description="Low complexity" evidence="6">
    <location>
        <begin position="388"/>
        <end position="417"/>
    </location>
</feature>
<dbReference type="GO" id="GO:0016567">
    <property type="term" value="P:protein ubiquitination"/>
    <property type="evidence" value="ECO:0007669"/>
    <property type="project" value="InterPro"/>
</dbReference>
<comment type="subcellular location">
    <subcellularLocation>
        <location evidence="1">Nucleus</location>
    </subcellularLocation>
</comment>
<dbReference type="STRING" id="983967.A0A1E4T400"/>
<dbReference type="InterPro" id="IPR033489">
    <property type="entry name" value="RBBP6"/>
</dbReference>
<dbReference type="GO" id="GO:0006511">
    <property type="term" value="P:ubiquitin-dependent protein catabolic process"/>
    <property type="evidence" value="ECO:0007669"/>
    <property type="project" value="TreeGrafter"/>
</dbReference>
<dbReference type="GO" id="GO:0005634">
    <property type="term" value="C:nucleus"/>
    <property type="evidence" value="ECO:0007669"/>
    <property type="project" value="UniProtKB-SubCell"/>
</dbReference>
<dbReference type="InterPro" id="IPR014891">
    <property type="entry name" value="DWNN_domain"/>
</dbReference>
<evidence type="ECO:0000256" key="6">
    <source>
        <dbReference type="SAM" id="MobiDB-lite"/>
    </source>
</evidence>
<name>A0A1E4T400_9ASCO</name>
<dbReference type="PANTHER" id="PTHR15439:SF0">
    <property type="entry name" value="CELL DIVISION CYCLE AND APOPTOSIS REGULATOR PROTEIN 1-RELATED"/>
    <property type="match status" value="1"/>
</dbReference>
<dbReference type="GO" id="GO:0008270">
    <property type="term" value="F:zinc ion binding"/>
    <property type="evidence" value="ECO:0007669"/>
    <property type="project" value="UniProtKB-KW"/>
</dbReference>
<evidence type="ECO:0000313" key="8">
    <source>
        <dbReference type="EMBL" id="ODV86461.1"/>
    </source>
</evidence>
<dbReference type="InterPro" id="IPR003613">
    <property type="entry name" value="Ubox_domain"/>
</dbReference>
<dbReference type="GO" id="GO:0061630">
    <property type="term" value="F:ubiquitin protein ligase activity"/>
    <property type="evidence" value="ECO:0007669"/>
    <property type="project" value="InterPro"/>
</dbReference>